<protein>
    <submittedName>
        <fullName evidence="1">Uncharacterized protein</fullName>
    </submittedName>
</protein>
<evidence type="ECO:0000313" key="2">
    <source>
        <dbReference type="Proteomes" id="UP000800093"/>
    </source>
</evidence>
<accession>A0A9P4K717</accession>
<dbReference type="Proteomes" id="UP000800093">
    <property type="component" value="Unassembled WGS sequence"/>
</dbReference>
<evidence type="ECO:0000313" key="1">
    <source>
        <dbReference type="EMBL" id="KAF2263782.1"/>
    </source>
</evidence>
<dbReference type="EMBL" id="ML986622">
    <property type="protein sequence ID" value="KAF2263782.1"/>
    <property type="molecule type" value="Genomic_DNA"/>
</dbReference>
<comment type="caution">
    <text evidence="1">The sequence shown here is derived from an EMBL/GenBank/DDBJ whole genome shotgun (WGS) entry which is preliminary data.</text>
</comment>
<proteinExistence type="predicted"/>
<sequence>MVRLYVPPGEGQHPIIPKRPDSLGSIPEIQYSVVYSNLLAGAYALYARRYSSHWDPALTAKGLFIRSSAKIGLSFTLLGSAVSWWHHHNDSALVTQLTRQKLTPGKLLQKTERYTVDDGAFVGAGVGLIASFQRSPIPFWMRCVGLINIGALCGIVVSHGYLHYIGERQRAKSILRPQEKERGVQFRIIVSNKPLMARLEPARQAYVMTMAIYTRQPQDGFKRHNPEPSFPALQPFPDTPIDEINAKAKEIAGVMTVLRYRPIGEPDQLDVINLEQRQEELADLMRVRHERLGGAEYLLHEWSRKRYELYHMTHLDEDERQMRNRELRILGASIRLLYEEADKLNRNITFMKLDVQHKKAFDAGMDLASWTPPLQDKHLYNPKNYVPILALQAIEQLRTKLRKEVKAFEMSSDILQKDQGLAKNADDARAMLRAADCIHLELEAEAQRVSEEADSRRKQ</sequence>
<gene>
    <name evidence="1" type="ORF">CC78DRAFT_617406</name>
</gene>
<reference evidence="2" key="1">
    <citation type="journal article" date="2020" name="Stud. Mycol.">
        <title>101 Dothideomycetes genomes: A test case for predicting lifestyles and emergence of pathogens.</title>
        <authorList>
            <person name="Haridas S."/>
            <person name="Albert R."/>
            <person name="Binder M."/>
            <person name="Bloem J."/>
            <person name="LaButti K."/>
            <person name="Salamov A."/>
            <person name="Andreopoulos B."/>
            <person name="Baker S."/>
            <person name="Barry K."/>
            <person name="Bills G."/>
            <person name="Bluhm B."/>
            <person name="Cannon C."/>
            <person name="Castanera R."/>
            <person name="Culley D."/>
            <person name="Daum C."/>
            <person name="Ezra D."/>
            <person name="Gonzalez J."/>
            <person name="Henrissat B."/>
            <person name="Kuo A."/>
            <person name="Liang C."/>
            <person name="Lipzen A."/>
            <person name="Lutzoni F."/>
            <person name="Magnuson J."/>
            <person name="Mondo S."/>
            <person name="Nolan M."/>
            <person name="Ohm R."/>
            <person name="Pangilinan J."/>
            <person name="Park H.-J."/>
            <person name="Ramirez L."/>
            <person name="Alfaro M."/>
            <person name="Sun H."/>
            <person name="Tritt A."/>
            <person name="Yoshinaga Y."/>
            <person name="Zwiers L.-H."/>
            <person name="Turgeon B."/>
            <person name="Goodwin S."/>
            <person name="Spatafora J."/>
            <person name="Crous P."/>
            <person name="Grigoriev I."/>
        </authorList>
    </citation>
    <scope>NUCLEOTIDE SEQUENCE [LARGE SCALE GENOMIC DNA]</scope>
    <source>
        <strain evidence="2">CBS 304.66</strain>
    </source>
</reference>
<dbReference type="AlphaFoldDB" id="A0A9P4K717"/>
<dbReference type="OrthoDB" id="3776879at2759"/>
<keyword evidence="2" id="KW-1185">Reference proteome</keyword>
<name>A0A9P4K717_9PLEO</name>
<organism evidence="1 2">
    <name type="scientific">Lojkania enalia</name>
    <dbReference type="NCBI Taxonomy" id="147567"/>
    <lineage>
        <taxon>Eukaryota</taxon>
        <taxon>Fungi</taxon>
        <taxon>Dikarya</taxon>
        <taxon>Ascomycota</taxon>
        <taxon>Pezizomycotina</taxon>
        <taxon>Dothideomycetes</taxon>
        <taxon>Pleosporomycetidae</taxon>
        <taxon>Pleosporales</taxon>
        <taxon>Pleosporales incertae sedis</taxon>
        <taxon>Lojkania</taxon>
    </lineage>
</organism>